<evidence type="ECO:0000256" key="3">
    <source>
        <dbReference type="ARBA" id="ARBA00022692"/>
    </source>
</evidence>
<evidence type="ECO:0000256" key="4">
    <source>
        <dbReference type="ARBA" id="ARBA00022989"/>
    </source>
</evidence>
<protein>
    <submittedName>
        <fullName evidence="7">Prepilin-type N-terminal cleavage/methylation domain-containing protein</fullName>
    </submittedName>
</protein>
<evidence type="ECO:0000256" key="6">
    <source>
        <dbReference type="SAM" id="Phobius"/>
    </source>
</evidence>
<evidence type="ECO:0000256" key="2">
    <source>
        <dbReference type="ARBA" id="ARBA00022481"/>
    </source>
</evidence>
<evidence type="ECO:0000313" key="7">
    <source>
        <dbReference type="EMBL" id="MDQ9072871.1"/>
    </source>
</evidence>
<keyword evidence="3 6" id="KW-0812">Transmembrane</keyword>
<keyword evidence="5 6" id="KW-0472">Membrane</keyword>
<keyword evidence="4 6" id="KW-1133">Transmembrane helix</keyword>
<feature type="transmembrane region" description="Helical" evidence="6">
    <location>
        <begin position="12"/>
        <end position="34"/>
    </location>
</feature>
<evidence type="ECO:0000256" key="5">
    <source>
        <dbReference type="ARBA" id="ARBA00023136"/>
    </source>
</evidence>
<reference evidence="7" key="1">
    <citation type="submission" date="2023-08" db="EMBL/GenBank/DDBJ databases">
        <title>Emergence of clinically-relevant ST2 carbapenem-resistant Acinetobacter baumannii strains in hospital sewages in Zhejiang, East of China.</title>
        <authorList>
            <person name="Kaichao C."/>
            <person name="Zhang R."/>
        </authorList>
    </citation>
    <scope>NUCLEOTIDE SEQUENCE</scope>
    <source>
        <strain evidence="7">M-SY-60</strain>
    </source>
</reference>
<dbReference type="GO" id="GO:0015627">
    <property type="term" value="C:type II protein secretion system complex"/>
    <property type="evidence" value="ECO:0007669"/>
    <property type="project" value="InterPro"/>
</dbReference>
<dbReference type="NCBIfam" id="TIGR02532">
    <property type="entry name" value="IV_pilin_GFxxxE"/>
    <property type="match status" value="1"/>
</dbReference>
<organism evidence="7 8">
    <name type="scientific">Acinetobacter gerneri</name>
    <dbReference type="NCBI Taxonomy" id="202952"/>
    <lineage>
        <taxon>Bacteria</taxon>
        <taxon>Pseudomonadati</taxon>
        <taxon>Pseudomonadota</taxon>
        <taxon>Gammaproteobacteria</taxon>
        <taxon>Moraxellales</taxon>
        <taxon>Moraxellaceae</taxon>
        <taxon>Acinetobacter</taxon>
    </lineage>
</organism>
<sequence length="186" mass="20861">MNRPSSSQAGFTLVEVMVVIVIMSITASLVILNIEGINQRKAMQARELLILDLRKINREANDQSRIYALGVQNATDVAPFQYAVVEYKPSVVDKNNNIQVIQQNKWKAVSDYEPRTLSNKVTFMVEASDHSLQNSNNTDLTGANAPSLIWYGNGEAKPVRIQIYYDQKPVGDPINIDYMGKVDEQN</sequence>
<proteinExistence type="predicted"/>
<dbReference type="SUPFAM" id="SSF54523">
    <property type="entry name" value="Pili subunits"/>
    <property type="match status" value="1"/>
</dbReference>
<comment type="caution">
    <text evidence="7">The sequence shown here is derived from an EMBL/GenBank/DDBJ whole genome shotgun (WGS) entry which is preliminary data.</text>
</comment>
<keyword evidence="2" id="KW-0488">Methylation</keyword>
<gene>
    <name evidence="7" type="ORF">RFH51_15540</name>
</gene>
<dbReference type="GO" id="GO:0015628">
    <property type="term" value="P:protein secretion by the type II secretion system"/>
    <property type="evidence" value="ECO:0007669"/>
    <property type="project" value="InterPro"/>
</dbReference>
<dbReference type="PRINTS" id="PR00885">
    <property type="entry name" value="BCTERIALGSPH"/>
</dbReference>
<dbReference type="EMBL" id="JAVIDA010000028">
    <property type="protein sequence ID" value="MDQ9072871.1"/>
    <property type="molecule type" value="Genomic_DNA"/>
</dbReference>
<dbReference type="GO" id="GO:0016020">
    <property type="term" value="C:membrane"/>
    <property type="evidence" value="ECO:0007669"/>
    <property type="project" value="UniProtKB-SubCell"/>
</dbReference>
<evidence type="ECO:0000313" key="8">
    <source>
        <dbReference type="Proteomes" id="UP001243195"/>
    </source>
</evidence>
<dbReference type="InterPro" id="IPR012902">
    <property type="entry name" value="N_methyl_site"/>
</dbReference>
<dbReference type="Gene3D" id="3.30.700.10">
    <property type="entry name" value="Glycoprotein, Type 4 Pilin"/>
    <property type="match status" value="1"/>
</dbReference>
<dbReference type="RefSeq" id="WP_308957066.1">
    <property type="nucleotide sequence ID" value="NZ_JAVICY010000031.1"/>
</dbReference>
<comment type="subcellular location">
    <subcellularLocation>
        <location evidence="1">Membrane</location>
        <topology evidence="1">Single-pass membrane protein</topology>
    </subcellularLocation>
</comment>
<dbReference type="AlphaFoldDB" id="A0AAW8JNL5"/>
<dbReference type="PROSITE" id="PS00409">
    <property type="entry name" value="PROKAR_NTER_METHYL"/>
    <property type="match status" value="1"/>
</dbReference>
<dbReference type="Proteomes" id="UP001243195">
    <property type="component" value="Unassembled WGS sequence"/>
</dbReference>
<accession>A0AAW8JNL5</accession>
<evidence type="ECO:0000256" key="1">
    <source>
        <dbReference type="ARBA" id="ARBA00004167"/>
    </source>
</evidence>
<dbReference type="InterPro" id="IPR002416">
    <property type="entry name" value="T2SS_protein-GspH"/>
</dbReference>
<dbReference type="InterPro" id="IPR045584">
    <property type="entry name" value="Pilin-like"/>
</dbReference>
<dbReference type="Pfam" id="PF07963">
    <property type="entry name" value="N_methyl"/>
    <property type="match status" value="1"/>
</dbReference>
<name>A0AAW8JNL5_9GAMM</name>